<dbReference type="Gene3D" id="3.40.50.150">
    <property type="entry name" value="Vaccinia Virus protein VP39"/>
    <property type="match status" value="1"/>
</dbReference>
<proteinExistence type="inferred from homology"/>
<evidence type="ECO:0000313" key="10">
    <source>
        <dbReference type="Proteomes" id="UP001058072"/>
    </source>
</evidence>
<evidence type="ECO:0000313" key="8">
    <source>
        <dbReference type="EMBL" id="UUF07819.1"/>
    </source>
</evidence>
<dbReference type="Proteomes" id="UP001058016">
    <property type="component" value="Chromosome"/>
</dbReference>
<gene>
    <name evidence="6 8" type="primary">prmA</name>
    <name evidence="7" type="ORF">J0J69_03000</name>
    <name evidence="8" type="ORF">J0J70_09340</name>
</gene>
<dbReference type="GO" id="GO:0005840">
    <property type="term" value="C:ribosome"/>
    <property type="evidence" value="ECO:0007669"/>
    <property type="project" value="UniProtKB-KW"/>
</dbReference>
<evidence type="ECO:0000256" key="6">
    <source>
        <dbReference type="HAMAP-Rule" id="MF_00735"/>
    </source>
</evidence>
<dbReference type="GO" id="GO:0008276">
    <property type="term" value="F:protein methyltransferase activity"/>
    <property type="evidence" value="ECO:0007669"/>
    <property type="project" value="UniProtKB-UniRule"/>
</dbReference>
<dbReference type="EMBL" id="CP071249">
    <property type="protein sequence ID" value="UUF06569.1"/>
    <property type="molecule type" value="Genomic_DNA"/>
</dbReference>
<evidence type="ECO:0000313" key="9">
    <source>
        <dbReference type="Proteomes" id="UP001058016"/>
    </source>
</evidence>
<dbReference type="AlphaFoldDB" id="A0A9Q9CF56"/>
<feature type="binding site" evidence="6">
    <location>
        <position position="180"/>
    </location>
    <ligand>
        <name>S-adenosyl-L-methionine</name>
        <dbReference type="ChEBI" id="CHEBI:59789"/>
    </ligand>
</feature>
<name>A0A9Q9CF56_9FIRM</name>
<keyword evidence="3 6" id="KW-0489">Methyltransferase</keyword>
<evidence type="ECO:0000256" key="2">
    <source>
        <dbReference type="ARBA" id="ARBA00022490"/>
    </source>
</evidence>
<organism evidence="8 10">
    <name type="scientific">Turicibacter bilis</name>
    <dbReference type="NCBI Taxonomy" id="2735723"/>
    <lineage>
        <taxon>Bacteria</taxon>
        <taxon>Bacillati</taxon>
        <taxon>Bacillota</taxon>
        <taxon>Erysipelotrichia</taxon>
        <taxon>Erysipelotrichales</taxon>
        <taxon>Turicibacteraceae</taxon>
        <taxon>Turicibacter</taxon>
    </lineage>
</organism>
<sequence>MNWLELSFHTTHEAFDLVSNIFIEAGSKGVLVEDSNTLTEAHEDHFGEIYRLNPDDYPTTGVVIKGYLAVTSDIENQLEFVRTQLLNLKLDHYDHNKLEIKMLDEEDWANSWKKHYNPIEITKTLVIKPCWLEPTTDPSVVEIMLDPGMAFGSGTHETTQLCLELIEKYVNSQQVVVDVGTGSGILAIAASKLGAKSVYAVDLDAMAVIRAKENIEMNHCQNILVEKNNLIDGVGALGQQPTLMVANILAPIIINMLSDVEKVLPVGKTFICSGIVDHEKDAVVQALNAHHFTVTEVKEKNGWVAIVAIYNGCK</sequence>
<dbReference type="EC" id="2.1.1.-" evidence="6"/>
<evidence type="ECO:0000256" key="3">
    <source>
        <dbReference type="ARBA" id="ARBA00022603"/>
    </source>
</evidence>
<feature type="binding site" evidence="6">
    <location>
        <position position="159"/>
    </location>
    <ligand>
        <name>S-adenosyl-L-methionine</name>
        <dbReference type="ChEBI" id="CHEBI:59789"/>
    </ligand>
</feature>
<keyword evidence="2 6" id="KW-0963">Cytoplasm</keyword>
<evidence type="ECO:0000313" key="7">
    <source>
        <dbReference type="EMBL" id="UUF06569.1"/>
    </source>
</evidence>
<dbReference type="PANTHER" id="PTHR43648:SF1">
    <property type="entry name" value="ELECTRON TRANSFER FLAVOPROTEIN BETA SUBUNIT LYSINE METHYLTRANSFERASE"/>
    <property type="match status" value="1"/>
</dbReference>
<evidence type="ECO:0000256" key="4">
    <source>
        <dbReference type="ARBA" id="ARBA00022679"/>
    </source>
</evidence>
<dbReference type="HAMAP" id="MF_00735">
    <property type="entry name" value="Methyltr_PrmA"/>
    <property type="match status" value="1"/>
</dbReference>
<dbReference type="GO" id="GO:0005737">
    <property type="term" value="C:cytoplasm"/>
    <property type="evidence" value="ECO:0007669"/>
    <property type="project" value="UniProtKB-SubCell"/>
</dbReference>
<feature type="binding site" evidence="6">
    <location>
        <position position="202"/>
    </location>
    <ligand>
        <name>S-adenosyl-L-methionine</name>
        <dbReference type="ChEBI" id="CHEBI:59789"/>
    </ligand>
</feature>
<keyword evidence="5 6" id="KW-0949">S-adenosyl-L-methionine</keyword>
<dbReference type="Pfam" id="PF06325">
    <property type="entry name" value="PrmA"/>
    <property type="match status" value="1"/>
</dbReference>
<feature type="binding site" evidence="6">
    <location>
        <position position="247"/>
    </location>
    <ligand>
        <name>S-adenosyl-L-methionine</name>
        <dbReference type="ChEBI" id="CHEBI:59789"/>
    </ligand>
</feature>
<comment type="similarity">
    <text evidence="1 6">Belongs to the methyltransferase superfamily. PrmA family.</text>
</comment>
<keyword evidence="4 6" id="KW-0808">Transferase</keyword>
<comment type="catalytic activity">
    <reaction evidence="6">
        <text>L-lysyl-[protein] + 3 S-adenosyl-L-methionine = N(6),N(6),N(6)-trimethyl-L-lysyl-[protein] + 3 S-adenosyl-L-homocysteine + 3 H(+)</text>
        <dbReference type="Rhea" id="RHEA:54192"/>
        <dbReference type="Rhea" id="RHEA-COMP:9752"/>
        <dbReference type="Rhea" id="RHEA-COMP:13826"/>
        <dbReference type="ChEBI" id="CHEBI:15378"/>
        <dbReference type="ChEBI" id="CHEBI:29969"/>
        <dbReference type="ChEBI" id="CHEBI:57856"/>
        <dbReference type="ChEBI" id="CHEBI:59789"/>
        <dbReference type="ChEBI" id="CHEBI:61961"/>
    </reaction>
</comment>
<reference evidence="8 9" key="1">
    <citation type="submission" date="2021-03" db="EMBL/GenBank/DDBJ databases">
        <title>Comparative Genomics and Metabolomics in the genus Turicibacter.</title>
        <authorList>
            <person name="Maki J."/>
            <person name="Looft T."/>
        </authorList>
    </citation>
    <scope>NUCLEOTIDE SEQUENCE</scope>
    <source>
        <strain evidence="8">ISU324</strain>
        <strain evidence="7 9">MMM721</strain>
    </source>
</reference>
<dbReference type="RefSeq" id="WP_055277445.1">
    <property type="nucleotide sequence ID" value="NZ_CP071249.1"/>
</dbReference>
<dbReference type="Proteomes" id="UP001058072">
    <property type="component" value="Chromosome"/>
</dbReference>
<accession>A0A9Q9CF56</accession>
<dbReference type="CDD" id="cd02440">
    <property type="entry name" value="AdoMet_MTases"/>
    <property type="match status" value="1"/>
</dbReference>
<protein>
    <recommendedName>
        <fullName evidence="6">Ribosomal protein L11 methyltransferase</fullName>
        <shortName evidence="6">L11 Mtase</shortName>
        <ecNumber evidence="6">2.1.1.-</ecNumber>
    </recommendedName>
</protein>
<dbReference type="PIRSF" id="PIRSF000401">
    <property type="entry name" value="RPL11_MTase"/>
    <property type="match status" value="1"/>
</dbReference>
<dbReference type="EMBL" id="CP071250">
    <property type="protein sequence ID" value="UUF07819.1"/>
    <property type="molecule type" value="Genomic_DNA"/>
</dbReference>
<keyword evidence="9" id="KW-1185">Reference proteome</keyword>
<keyword evidence="8" id="KW-0689">Ribosomal protein</keyword>
<dbReference type="InterPro" id="IPR029063">
    <property type="entry name" value="SAM-dependent_MTases_sf"/>
</dbReference>
<dbReference type="NCBIfam" id="TIGR00406">
    <property type="entry name" value="prmA"/>
    <property type="match status" value="1"/>
</dbReference>
<comment type="subcellular location">
    <subcellularLocation>
        <location evidence="6">Cytoplasm</location>
    </subcellularLocation>
</comment>
<comment type="function">
    <text evidence="6">Methylates ribosomal protein L11.</text>
</comment>
<dbReference type="InterPro" id="IPR050078">
    <property type="entry name" value="Ribosomal_L11_MeTrfase_PrmA"/>
</dbReference>
<dbReference type="InterPro" id="IPR004498">
    <property type="entry name" value="Ribosomal_PrmA_MeTrfase"/>
</dbReference>
<keyword evidence="8" id="KW-0687">Ribonucleoprotein</keyword>
<evidence type="ECO:0000256" key="5">
    <source>
        <dbReference type="ARBA" id="ARBA00022691"/>
    </source>
</evidence>
<dbReference type="SUPFAM" id="SSF53335">
    <property type="entry name" value="S-adenosyl-L-methionine-dependent methyltransferases"/>
    <property type="match status" value="1"/>
</dbReference>
<dbReference type="PANTHER" id="PTHR43648">
    <property type="entry name" value="ELECTRON TRANSFER FLAVOPROTEIN BETA SUBUNIT LYSINE METHYLTRANSFERASE"/>
    <property type="match status" value="1"/>
</dbReference>
<dbReference type="GO" id="GO:0032259">
    <property type="term" value="P:methylation"/>
    <property type="evidence" value="ECO:0007669"/>
    <property type="project" value="UniProtKB-KW"/>
</dbReference>
<evidence type="ECO:0000256" key="1">
    <source>
        <dbReference type="ARBA" id="ARBA00009741"/>
    </source>
</evidence>